<evidence type="ECO:0000256" key="10">
    <source>
        <dbReference type="ARBA" id="ARBA00023014"/>
    </source>
</evidence>
<evidence type="ECO:0000256" key="9">
    <source>
        <dbReference type="ARBA" id="ARBA00023004"/>
    </source>
</evidence>
<dbReference type="InterPro" id="IPR023170">
    <property type="entry name" value="HhH_base_excis_C"/>
</dbReference>
<evidence type="ECO:0000256" key="7">
    <source>
        <dbReference type="ARBA" id="ARBA00022763"/>
    </source>
</evidence>
<dbReference type="InterPro" id="IPR003265">
    <property type="entry name" value="HhH-GPD_domain"/>
</dbReference>
<dbReference type="SUPFAM" id="SSF55811">
    <property type="entry name" value="Nudix"/>
    <property type="match status" value="1"/>
</dbReference>
<dbReference type="SMART" id="SM00478">
    <property type="entry name" value="ENDO3c"/>
    <property type="match status" value="1"/>
</dbReference>
<dbReference type="InterPro" id="IPR029119">
    <property type="entry name" value="MutY_C"/>
</dbReference>
<dbReference type="Gene3D" id="3.90.79.10">
    <property type="entry name" value="Nucleoside Triphosphate Pyrophosphohydrolase"/>
    <property type="match status" value="1"/>
</dbReference>
<dbReference type="Pfam" id="PF00730">
    <property type="entry name" value="HhH-GPD"/>
    <property type="match status" value="1"/>
</dbReference>
<evidence type="ECO:0000256" key="3">
    <source>
        <dbReference type="ARBA" id="ARBA00012045"/>
    </source>
</evidence>
<evidence type="ECO:0000256" key="11">
    <source>
        <dbReference type="ARBA" id="ARBA00023204"/>
    </source>
</evidence>
<dbReference type="InterPro" id="IPR015797">
    <property type="entry name" value="NUDIX_hydrolase-like_dom_sf"/>
</dbReference>
<comment type="caution">
    <text evidence="15">The sequence shown here is derived from an EMBL/GenBank/DDBJ whole genome shotgun (WGS) entry which is preliminary data.</text>
</comment>
<dbReference type="InterPro" id="IPR000086">
    <property type="entry name" value="NUDIX_hydrolase_dom"/>
</dbReference>
<evidence type="ECO:0000256" key="4">
    <source>
        <dbReference type="ARBA" id="ARBA00022023"/>
    </source>
</evidence>
<dbReference type="GO" id="GO:0034039">
    <property type="term" value="F:8-oxo-7,8-dihydroguanine DNA N-glycosylase activity"/>
    <property type="evidence" value="ECO:0007669"/>
    <property type="project" value="TreeGrafter"/>
</dbReference>
<dbReference type="GO" id="GO:0032357">
    <property type="term" value="F:oxidized purine DNA binding"/>
    <property type="evidence" value="ECO:0007669"/>
    <property type="project" value="TreeGrafter"/>
</dbReference>
<comment type="similarity">
    <text evidence="2 13">Belongs to the Nth/MutY family.</text>
</comment>
<dbReference type="PANTHER" id="PTHR42944">
    <property type="entry name" value="ADENINE DNA GLYCOSYLASE"/>
    <property type="match status" value="1"/>
</dbReference>
<name>A0A8T0GYX2_CERPU</name>
<dbReference type="GO" id="GO:0035485">
    <property type="term" value="F:adenine/guanine mispair binding"/>
    <property type="evidence" value="ECO:0007669"/>
    <property type="project" value="TreeGrafter"/>
</dbReference>
<evidence type="ECO:0000256" key="8">
    <source>
        <dbReference type="ARBA" id="ARBA00022801"/>
    </source>
</evidence>
<evidence type="ECO:0000256" key="5">
    <source>
        <dbReference type="ARBA" id="ARBA00022485"/>
    </source>
</evidence>
<keyword evidence="16" id="KW-1185">Reference proteome</keyword>
<dbReference type="Gene3D" id="1.10.340.30">
    <property type="entry name" value="Hypothetical protein, domain 2"/>
    <property type="match status" value="1"/>
</dbReference>
<comment type="cofactor">
    <cofactor evidence="13">
        <name>[4Fe-4S] cluster</name>
        <dbReference type="ChEBI" id="CHEBI:49883"/>
    </cofactor>
    <text evidence="13">Binds 1 [4Fe-4S] cluster.</text>
</comment>
<dbReference type="Pfam" id="PF00633">
    <property type="entry name" value="HHH"/>
    <property type="match status" value="1"/>
</dbReference>
<dbReference type="AlphaFoldDB" id="A0A8T0GYX2"/>
<accession>A0A8T0GYX2</accession>
<dbReference type="CDD" id="cd00056">
    <property type="entry name" value="ENDO3c"/>
    <property type="match status" value="1"/>
</dbReference>
<dbReference type="InterPro" id="IPR000445">
    <property type="entry name" value="HhH_motif"/>
</dbReference>
<evidence type="ECO:0000313" key="15">
    <source>
        <dbReference type="EMBL" id="KAG0563419.1"/>
    </source>
</evidence>
<keyword evidence="6" id="KW-0479">Metal-binding</keyword>
<organism evidence="15 16">
    <name type="scientific">Ceratodon purpureus</name>
    <name type="common">Fire moss</name>
    <name type="synonym">Dicranum purpureum</name>
    <dbReference type="NCBI Taxonomy" id="3225"/>
    <lineage>
        <taxon>Eukaryota</taxon>
        <taxon>Viridiplantae</taxon>
        <taxon>Streptophyta</taxon>
        <taxon>Embryophyta</taxon>
        <taxon>Bryophyta</taxon>
        <taxon>Bryophytina</taxon>
        <taxon>Bryopsida</taxon>
        <taxon>Dicranidae</taxon>
        <taxon>Pseudoditrichales</taxon>
        <taxon>Ditrichaceae</taxon>
        <taxon>Ceratodon</taxon>
    </lineage>
</organism>
<dbReference type="GO" id="GO:0051539">
    <property type="term" value="F:4 iron, 4 sulfur cluster binding"/>
    <property type="evidence" value="ECO:0007669"/>
    <property type="project" value="UniProtKB-UniRule"/>
</dbReference>
<keyword evidence="7 13" id="KW-0227">DNA damage</keyword>
<feature type="domain" description="Nudix hydrolase" evidence="14">
    <location>
        <begin position="393"/>
        <end position="544"/>
    </location>
</feature>
<evidence type="ECO:0000256" key="13">
    <source>
        <dbReference type="RuleBase" id="RU365096"/>
    </source>
</evidence>
<dbReference type="InterPro" id="IPR044298">
    <property type="entry name" value="MIG/MutY"/>
</dbReference>
<keyword evidence="8" id="KW-0378">Hydrolase</keyword>
<sequence length="563" mass="62128">MVMLDRALCRVLPPMAPTTRSARLSVEVLGVNSKAASSSKGGGVMNLVVKGDVGYEEERSLKVYKAKGSGKAEKGSQRRGRIGVKKDKKVAPVDSEDGMVMDMEDFCSSGGSLAEPSFSESEVMAIRTGLLSWYDRNHRVLPWRINLHSCFENPSYSGGEHDEICKGGKKEASSSGDAATDFEGERAYAVWVSEIMLQQTRVATVISYYQRWMSMWPTVHALAQASQEEVNTVWAGLGYYRRARFLLEGAKKVVQDLGGKFPRTVEELQKVPGIGSYTAGAIGSIAFKQAVPVVDGNVIRVLCRLRAISLNPKASTTVKLFWALASQLVDDHRPGDFNQALMELGATTCTPTSPSCTSCPISSQCTALKLVSRVEKKVASVTCFPMKVLKSAPREEYVAVCIVEREAQSKTEATSSLLLVQRPLKGLLAGLWEFPSAPLGTPDSSEESRLTAMDEYLHDILGIELGRGSYSVIKREEFGTYIHVFSHIRLHMFIQWLQLRREVVEDKNAPRMQSSVVSKWVDLDSMNNLGLTTGVKKVYKMFSALREKQLTSKATKRKRSKVV</sequence>
<comment type="catalytic activity">
    <reaction evidence="1 13">
        <text>Hydrolyzes free adenine bases from 7,8-dihydro-8-oxoguanine:adenine mismatched double-stranded DNA, leaving an apurinic site.</text>
        <dbReference type="EC" id="3.2.2.31"/>
    </reaction>
</comment>
<dbReference type="FunFam" id="1.10.340.30:FF:000002">
    <property type="entry name" value="Adenine DNA glycosylase"/>
    <property type="match status" value="1"/>
</dbReference>
<gene>
    <name evidence="15" type="ORF">KC19_8G029700</name>
</gene>
<dbReference type="Pfam" id="PF14815">
    <property type="entry name" value="NUDIX_4"/>
    <property type="match status" value="1"/>
</dbReference>
<keyword evidence="12 13" id="KW-0326">Glycosidase</keyword>
<dbReference type="SUPFAM" id="SSF48150">
    <property type="entry name" value="DNA-glycosylase"/>
    <property type="match status" value="1"/>
</dbReference>
<dbReference type="GO" id="GO:0046872">
    <property type="term" value="F:metal ion binding"/>
    <property type="evidence" value="ECO:0007669"/>
    <property type="project" value="UniProtKB-UniRule"/>
</dbReference>
<dbReference type="PROSITE" id="PS51462">
    <property type="entry name" value="NUDIX"/>
    <property type="match status" value="1"/>
</dbReference>
<protein>
    <recommendedName>
        <fullName evidence="4 13">Adenine DNA glycosylase</fullName>
        <ecNumber evidence="3 13">3.2.2.31</ecNumber>
    </recommendedName>
</protein>
<dbReference type="FunFam" id="1.10.1670.10:FF:000002">
    <property type="entry name" value="Adenine DNA glycosylase"/>
    <property type="match status" value="1"/>
</dbReference>
<reference evidence="15" key="1">
    <citation type="submission" date="2020-06" db="EMBL/GenBank/DDBJ databases">
        <title>WGS assembly of Ceratodon purpureus strain R40.</title>
        <authorList>
            <person name="Carey S.B."/>
            <person name="Jenkins J."/>
            <person name="Shu S."/>
            <person name="Lovell J.T."/>
            <person name="Sreedasyam A."/>
            <person name="Maumus F."/>
            <person name="Tiley G.P."/>
            <person name="Fernandez-Pozo N."/>
            <person name="Barry K."/>
            <person name="Chen C."/>
            <person name="Wang M."/>
            <person name="Lipzen A."/>
            <person name="Daum C."/>
            <person name="Saski C.A."/>
            <person name="Payton A.C."/>
            <person name="Mcbreen J.C."/>
            <person name="Conrad R.E."/>
            <person name="Kollar L.M."/>
            <person name="Olsson S."/>
            <person name="Huttunen S."/>
            <person name="Landis J.B."/>
            <person name="Wickett N.J."/>
            <person name="Johnson M.G."/>
            <person name="Rensing S.A."/>
            <person name="Grimwood J."/>
            <person name="Schmutz J."/>
            <person name="Mcdaniel S.F."/>
        </authorList>
    </citation>
    <scope>NUCLEOTIDE SEQUENCE</scope>
    <source>
        <strain evidence="15">R40</strain>
    </source>
</reference>
<evidence type="ECO:0000256" key="6">
    <source>
        <dbReference type="ARBA" id="ARBA00022723"/>
    </source>
</evidence>
<evidence type="ECO:0000313" key="16">
    <source>
        <dbReference type="Proteomes" id="UP000822688"/>
    </source>
</evidence>
<keyword evidence="11" id="KW-0234">DNA repair</keyword>
<keyword evidence="10" id="KW-0411">Iron-sulfur</keyword>
<dbReference type="PANTHER" id="PTHR42944:SF1">
    <property type="entry name" value="ADENINE DNA GLYCOSYLASE"/>
    <property type="match status" value="1"/>
</dbReference>
<dbReference type="GO" id="GO:0005634">
    <property type="term" value="C:nucleus"/>
    <property type="evidence" value="ECO:0007669"/>
    <property type="project" value="TreeGrafter"/>
</dbReference>
<dbReference type="EC" id="3.2.2.31" evidence="3 13"/>
<keyword evidence="5" id="KW-0004">4Fe-4S</keyword>
<dbReference type="EMBL" id="CM026429">
    <property type="protein sequence ID" value="KAG0563419.1"/>
    <property type="molecule type" value="Genomic_DNA"/>
</dbReference>
<evidence type="ECO:0000259" key="14">
    <source>
        <dbReference type="PROSITE" id="PS51462"/>
    </source>
</evidence>
<dbReference type="CDD" id="cd03431">
    <property type="entry name" value="NUDIX_DNA_Glycosylase_C-MutY"/>
    <property type="match status" value="1"/>
</dbReference>
<dbReference type="InterPro" id="IPR011257">
    <property type="entry name" value="DNA_glycosylase"/>
</dbReference>
<evidence type="ECO:0000256" key="12">
    <source>
        <dbReference type="ARBA" id="ARBA00023295"/>
    </source>
</evidence>
<comment type="function">
    <text evidence="13">Adenine glycosylase active on G-A mispairs.</text>
</comment>
<dbReference type="Proteomes" id="UP000822688">
    <property type="component" value="Chromosome 8"/>
</dbReference>
<keyword evidence="9 13" id="KW-0408">Iron</keyword>
<dbReference type="GO" id="GO:0006298">
    <property type="term" value="P:mismatch repair"/>
    <property type="evidence" value="ECO:0007669"/>
    <property type="project" value="TreeGrafter"/>
</dbReference>
<evidence type="ECO:0000256" key="2">
    <source>
        <dbReference type="ARBA" id="ARBA00008343"/>
    </source>
</evidence>
<dbReference type="GO" id="GO:0000701">
    <property type="term" value="F:purine-specific mismatch base pair DNA N-glycosylase activity"/>
    <property type="evidence" value="ECO:0007669"/>
    <property type="project" value="UniProtKB-EC"/>
</dbReference>
<dbReference type="Gene3D" id="1.10.1670.10">
    <property type="entry name" value="Helix-hairpin-Helix base-excision DNA repair enzymes (C-terminal)"/>
    <property type="match status" value="1"/>
</dbReference>
<dbReference type="GO" id="GO:0006284">
    <property type="term" value="P:base-excision repair"/>
    <property type="evidence" value="ECO:0007669"/>
    <property type="project" value="UniProtKB-UniRule"/>
</dbReference>
<evidence type="ECO:0000256" key="1">
    <source>
        <dbReference type="ARBA" id="ARBA00000843"/>
    </source>
</evidence>
<proteinExistence type="inferred from homology"/>